<dbReference type="AlphaFoldDB" id="A0A229SLZ9"/>
<feature type="transmembrane region" description="Helical" evidence="1">
    <location>
        <begin position="6"/>
        <end position="29"/>
    </location>
</feature>
<dbReference type="EMBL" id="NMUL01000077">
    <property type="protein sequence ID" value="OXM59681.1"/>
    <property type="molecule type" value="Genomic_DNA"/>
</dbReference>
<protein>
    <submittedName>
        <fullName evidence="2">Uncharacterized protein</fullName>
    </submittedName>
</protein>
<evidence type="ECO:0000256" key="1">
    <source>
        <dbReference type="SAM" id="Phobius"/>
    </source>
</evidence>
<feature type="transmembrane region" description="Helical" evidence="1">
    <location>
        <begin position="41"/>
        <end position="62"/>
    </location>
</feature>
<organism evidence="2 3">
    <name type="scientific">Amycolatopsis vastitatis</name>
    <dbReference type="NCBI Taxonomy" id="1905142"/>
    <lineage>
        <taxon>Bacteria</taxon>
        <taxon>Bacillati</taxon>
        <taxon>Actinomycetota</taxon>
        <taxon>Actinomycetes</taxon>
        <taxon>Pseudonocardiales</taxon>
        <taxon>Pseudonocardiaceae</taxon>
        <taxon>Amycolatopsis</taxon>
    </lineage>
</organism>
<sequence>MVVVTIILSSFAIFVLIAGTLATVVALFVEHKGRRNTAYRVLRLVLGAGLGSGGVVALALHLHQAGLLP</sequence>
<dbReference type="Proteomes" id="UP000215199">
    <property type="component" value="Unassembled WGS sequence"/>
</dbReference>
<keyword evidence="1" id="KW-1133">Transmembrane helix</keyword>
<keyword evidence="3" id="KW-1185">Reference proteome</keyword>
<reference evidence="3" key="1">
    <citation type="submission" date="2017-07" db="EMBL/GenBank/DDBJ databases">
        <title>Comparative genome mining reveals phylogenetic distribution patterns of secondary metabolites in Amycolatopsis.</title>
        <authorList>
            <person name="Adamek M."/>
            <person name="Alanjary M."/>
            <person name="Sales-Ortells H."/>
            <person name="Goodfellow M."/>
            <person name="Bull A.T."/>
            <person name="Kalinowski J."/>
            <person name="Ziemert N."/>
        </authorList>
    </citation>
    <scope>NUCLEOTIDE SEQUENCE [LARGE SCALE GENOMIC DNA]</scope>
    <source>
        <strain evidence="3">H5</strain>
    </source>
</reference>
<evidence type="ECO:0000313" key="3">
    <source>
        <dbReference type="Proteomes" id="UP000215199"/>
    </source>
</evidence>
<name>A0A229SLZ9_9PSEU</name>
<keyword evidence="1" id="KW-0812">Transmembrane</keyword>
<evidence type="ECO:0000313" key="2">
    <source>
        <dbReference type="EMBL" id="OXM59681.1"/>
    </source>
</evidence>
<keyword evidence="1" id="KW-0472">Membrane</keyword>
<comment type="caution">
    <text evidence="2">The sequence shown here is derived from an EMBL/GenBank/DDBJ whole genome shotgun (WGS) entry which is preliminary data.</text>
</comment>
<proteinExistence type="predicted"/>
<accession>A0A229SLZ9</accession>
<gene>
    <name evidence="2" type="ORF">CF165_46670</name>
</gene>